<evidence type="ECO:0000313" key="2">
    <source>
        <dbReference type="Proteomes" id="UP001286456"/>
    </source>
</evidence>
<reference evidence="1" key="2">
    <citation type="submission" date="2023-06" db="EMBL/GenBank/DDBJ databases">
        <authorList>
            <consortium name="Lawrence Berkeley National Laboratory"/>
            <person name="Haridas S."/>
            <person name="Hensen N."/>
            <person name="Bonometti L."/>
            <person name="Westerberg I."/>
            <person name="Brannstrom I.O."/>
            <person name="Guillou S."/>
            <person name="Cros-Aarteil S."/>
            <person name="Calhoun S."/>
            <person name="Kuo A."/>
            <person name="Mondo S."/>
            <person name="Pangilinan J."/>
            <person name="Riley R."/>
            <person name="Labutti K."/>
            <person name="Andreopoulos B."/>
            <person name="Lipzen A."/>
            <person name="Chen C."/>
            <person name="Yanf M."/>
            <person name="Daum C."/>
            <person name="Ng V."/>
            <person name="Clum A."/>
            <person name="Steindorff A."/>
            <person name="Ohm R."/>
            <person name="Martin F."/>
            <person name="Silar P."/>
            <person name="Natvig D."/>
            <person name="Lalanne C."/>
            <person name="Gautier V."/>
            <person name="Ament-Velasquez S.L."/>
            <person name="Kruys A."/>
            <person name="Hutchinson M.I."/>
            <person name="Powell A.J."/>
            <person name="Barry K."/>
            <person name="Miller A.N."/>
            <person name="Grigoriev I.V."/>
            <person name="Debuchy R."/>
            <person name="Gladieux P."/>
            <person name="Thoren M.H."/>
            <person name="Johannesson H."/>
        </authorList>
    </citation>
    <scope>NUCLEOTIDE SEQUENCE</scope>
    <source>
        <strain evidence="1">SMH4131-1</strain>
    </source>
</reference>
<sequence>MASQQLQQNKDDIEEKPPPAYYNITVNDQILDDENLVRGFPNSPRNSAVTHSFHRSEPTHVYNNSQEQPSAAVATIPSSFVPGWKKPLMRSTRTPGKPVPADFPYTISTYYCPVAYQSSNHVAARAPWIARAMFSFRDPERQLPRIFPWRGNMDRCWYDKMGIESHPLQHDVNVYVRSVTLAYQRCEGTVMDWSVCIDVWHRRPSWLECLSYADIEALIGPDTSVRVSGTMATTEDSLEHKQLFYIKFPKPNVHWVYKSRIHGIKEPLSSWDNRLDKLLGVDDPGLRRLVDKNMDRHIECVGQVLRA</sequence>
<reference evidence="1" key="1">
    <citation type="journal article" date="2023" name="Mol. Phylogenet. Evol.">
        <title>Genome-scale phylogeny and comparative genomics of the fungal order Sordariales.</title>
        <authorList>
            <person name="Hensen N."/>
            <person name="Bonometti L."/>
            <person name="Westerberg I."/>
            <person name="Brannstrom I.O."/>
            <person name="Guillou S."/>
            <person name="Cros-Aarteil S."/>
            <person name="Calhoun S."/>
            <person name="Haridas S."/>
            <person name="Kuo A."/>
            <person name="Mondo S."/>
            <person name="Pangilinan J."/>
            <person name="Riley R."/>
            <person name="LaButti K."/>
            <person name="Andreopoulos B."/>
            <person name="Lipzen A."/>
            <person name="Chen C."/>
            <person name="Yan M."/>
            <person name="Daum C."/>
            <person name="Ng V."/>
            <person name="Clum A."/>
            <person name="Steindorff A."/>
            <person name="Ohm R.A."/>
            <person name="Martin F."/>
            <person name="Silar P."/>
            <person name="Natvig D.O."/>
            <person name="Lalanne C."/>
            <person name="Gautier V."/>
            <person name="Ament-Velasquez S.L."/>
            <person name="Kruys A."/>
            <person name="Hutchinson M.I."/>
            <person name="Powell A.J."/>
            <person name="Barry K."/>
            <person name="Miller A.N."/>
            <person name="Grigoriev I.V."/>
            <person name="Debuchy R."/>
            <person name="Gladieux P."/>
            <person name="Hiltunen Thoren M."/>
            <person name="Johannesson H."/>
        </authorList>
    </citation>
    <scope>NUCLEOTIDE SEQUENCE</scope>
    <source>
        <strain evidence="1">SMH4131-1</strain>
    </source>
</reference>
<dbReference type="EMBL" id="JAUEPO010000002">
    <property type="protein sequence ID" value="KAK3332606.1"/>
    <property type="molecule type" value="Genomic_DNA"/>
</dbReference>
<accession>A0AAE0IWJ3</accession>
<organism evidence="1 2">
    <name type="scientific">Cercophora scortea</name>
    <dbReference type="NCBI Taxonomy" id="314031"/>
    <lineage>
        <taxon>Eukaryota</taxon>
        <taxon>Fungi</taxon>
        <taxon>Dikarya</taxon>
        <taxon>Ascomycota</taxon>
        <taxon>Pezizomycotina</taxon>
        <taxon>Sordariomycetes</taxon>
        <taxon>Sordariomycetidae</taxon>
        <taxon>Sordariales</taxon>
        <taxon>Lasiosphaeriaceae</taxon>
        <taxon>Cercophora</taxon>
    </lineage>
</organism>
<dbReference type="Proteomes" id="UP001286456">
    <property type="component" value="Unassembled WGS sequence"/>
</dbReference>
<gene>
    <name evidence="1" type="ORF">B0T19DRAFT_482845</name>
</gene>
<proteinExistence type="predicted"/>
<protein>
    <submittedName>
        <fullName evidence="1">Uncharacterized protein</fullName>
    </submittedName>
</protein>
<name>A0AAE0IWJ3_9PEZI</name>
<evidence type="ECO:0000313" key="1">
    <source>
        <dbReference type="EMBL" id="KAK3332606.1"/>
    </source>
</evidence>
<dbReference type="AlphaFoldDB" id="A0AAE0IWJ3"/>
<keyword evidence="2" id="KW-1185">Reference proteome</keyword>
<comment type="caution">
    <text evidence="1">The sequence shown here is derived from an EMBL/GenBank/DDBJ whole genome shotgun (WGS) entry which is preliminary data.</text>
</comment>